<sequence length="257" mass="28157">MSFSKKTETPRGLIFYSRLSKYSEVLHFTTTKDNTSDNTALFTGSSPGIYERDRQLLAEKLGLEEGQLVFPRQTHSNRVAVISKVPEKELTGIDALVTNRTGICLCVQTADCVPVLLYDPVEKVVAAVHAGWRGTVGKIVSEAVKIMVNQFNSSPGKLIACIGPSIGPEVYEVGPEVVQQVEANIPNPESVFKKTGDGKALLNLWEANKILLLNESIPEQNITISGLCTYTGDRLFYSARRDGLHTGRMVSGIMLKE</sequence>
<keyword evidence="5" id="KW-0378">Hydrolase</keyword>
<keyword evidence="6" id="KW-0862">Zinc</keyword>
<keyword evidence="4" id="KW-0479">Metal-binding</keyword>
<dbReference type="GO" id="GO:0017061">
    <property type="term" value="F:S-methyl-5-thioadenosine phosphorylase activity"/>
    <property type="evidence" value="ECO:0007669"/>
    <property type="project" value="UniProtKB-EC"/>
</dbReference>
<dbReference type="GO" id="GO:0005507">
    <property type="term" value="F:copper ion binding"/>
    <property type="evidence" value="ECO:0007669"/>
    <property type="project" value="TreeGrafter"/>
</dbReference>
<evidence type="ECO:0000256" key="7">
    <source>
        <dbReference type="ARBA" id="ARBA00047989"/>
    </source>
</evidence>
<reference evidence="10" key="1">
    <citation type="submission" date="2018-06" db="EMBL/GenBank/DDBJ databases">
        <authorList>
            <person name="Zhirakovskaya E."/>
        </authorList>
    </citation>
    <scope>NUCLEOTIDE SEQUENCE</scope>
</reference>
<dbReference type="SUPFAM" id="SSF64438">
    <property type="entry name" value="CNF1/YfiH-like putative cysteine hydrolases"/>
    <property type="match status" value="1"/>
</dbReference>
<organism evidence="10">
    <name type="scientific">hydrothermal vent metagenome</name>
    <dbReference type="NCBI Taxonomy" id="652676"/>
    <lineage>
        <taxon>unclassified sequences</taxon>
        <taxon>metagenomes</taxon>
        <taxon>ecological metagenomes</taxon>
    </lineage>
</organism>
<name>A0A3B0UFF7_9ZZZZ</name>
<dbReference type="AlphaFoldDB" id="A0A3B0UFF7"/>
<dbReference type="EMBL" id="UOEP01000204">
    <property type="protein sequence ID" value="VAW24027.1"/>
    <property type="molecule type" value="Genomic_DNA"/>
</dbReference>
<comment type="similarity">
    <text evidence="2">Belongs to the purine nucleoside phosphorylase YfiH/LACC1 family.</text>
</comment>
<comment type="catalytic activity">
    <reaction evidence="7">
        <text>adenosine + H2O + H(+) = inosine + NH4(+)</text>
        <dbReference type="Rhea" id="RHEA:24408"/>
        <dbReference type="ChEBI" id="CHEBI:15377"/>
        <dbReference type="ChEBI" id="CHEBI:15378"/>
        <dbReference type="ChEBI" id="CHEBI:16335"/>
        <dbReference type="ChEBI" id="CHEBI:17596"/>
        <dbReference type="ChEBI" id="CHEBI:28938"/>
        <dbReference type="EC" id="3.5.4.4"/>
    </reaction>
    <physiologicalReaction direction="left-to-right" evidence="7">
        <dbReference type="Rhea" id="RHEA:24409"/>
    </physiologicalReaction>
</comment>
<evidence type="ECO:0000256" key="4">
    <source>
        <dbReference type="ARBA" id="ARBA00022723"/>
    </source>
</evidence>
<dbReference type="PANTHER" id="PTHR30616:SF2">
    <property type="entry name" value="PURINE NUCLEOSIDE PHOSPHORYLASE LACC1"/>
    <property type="match status" value="1"/>
</dbReference>
<dbReference type="CDD" id="cd16833">
    <property type="entry name" value="YfiH"/>
    <property type="match status" value="1"/>
</dbReference>
<gene>
    <name evidence="10" type="ORF">MNBD_BACTEROID01-2702</name>
</gene>
<evidence type="ECO:0000256" key="5">
    <source>
        <dbReference type="ARBA" id="ARBA00022801"/>
    </source>
</evidence>
<evidence type="ECO:0000256" key="2">
    <source>
        <dbReference type="ARBA" id="ARBA00007353"/>
    </source>
</evidence>
<dbReference type="InterPro" id="IPR003730">
    <property type="entry name" value="Cu_polyphenol_OxRdtase"/>
</dbReference>
<evidence type="ECO:0000256" key="3">
    <source>
        <dbReference type="ARBA" id="ARBA00022679"/>
    </source>
</evidence>
<proteinExistence type="inferred from homology"/>
<dbReference type="Gene3D" id="3.60.140.10">
    <property type="entry name" value="CNF1/YfiH-like putative cysteine hydrolases"/>
    <property type="match status" value="1"/>
</dbReference>
<evidence type="ECO:0000256" key="9">
    <source>
        <dbReference type="ARBA" id="ARBA00049893"/>
    </source>
</evidence>
<comment type="catalytic activity">
    <reaction evidence="8">
        <text>adenosine + phosphate = alpha-D-ribose 1-phosphate + adenine</text>
        <dbReference type="Rhea" id="RHEA:27642"/>
        <dbReference type="ChEBI" id="CHEBI:16335"/>
        <dbReference type="ChEBI" id="CHEBI:16708"/>
        <dbReference type="ChEBI" id="CHEBI:43474"/>
        <dbReference type="ChEBI" id="CHEBI:57720"/>
        <dbReference type="EC" id="2.4.2.1"/>
    </reaction>
    <physiologicalReaction direction="left-to-right" evidence="8">
        <dbReference type="Rhea" id="RHEA:27643"/>
    </physiologicalReaction>
</comment>
<dbReference type="GO" id="GO:0016787">
    <property type="term" value="F:hydrolase activity"/>
    <property type="evidence" value="ECO:0007669"/>
    <property type="project" value="UniProtKB-KW"/>
</dbReference>
<dbReference type="PANTHER" id="PTHR30616">
    <property type="entry name" value="UNCHARACTERIZED PROTEIN YFIH"/>
    <property type="match status" value="1"/>
</dbReference>
<evidence type="ECO:0000313" key="10">
    <source>
        <dbReference type="EMBL" id="VAW24027.1"/>
    </source>
</evidence>
<dbReference type="InterPro" id="IPR011324">
    <property type="entry name" value="Cytotoxic_necrot_fac-like_cat"/>
</dbReference>
<dbReference type="InterPro" id="IPR038371">
    <property type="entry name" value="Cu_polyphenol_OxRdtase_sf"/>
</dbReference>
<protein>
    <submittedName>
        <fullName evidence="10">FIG00003370: Multicopper polyphenol oxidase</fullName>
    </submittedName>
</protein>
<dbReference type="NCBIfam" id="TIGR00726">
    <property type="entry name" value="peptidoglycan editing factor PgeF"/>
    <property type="match status" value="1"/>
</dbReference>
<accession>A0A3B0UFF7</accession>
<comment type="catalytic activity">
    <reaction evidence="9">
        <text>S-methyl-5'-thioadenosine + phosphate = 5-(methylsulfanyl)-alpha-D-ribose 1-phosphate + adenine</text>
        <dbReference type="Rhea" id="RHEA:11852"/>
        <dbReference type="ChEBI" id="CHEBI:16708"/>
        <dbReference type="ChEBI" id="CHEBI:17509"/>
        <dbReference type="ChEBI" id="CHEBI:43474"/>
        <dbReference type="ChEBI" id="CHEBI:58533"/>
        <dbReference type="EC" id="2.4.2.28"/>
    </reaction>
    <physiologicalReaction direction="left-to-right" evidence="9">
        <dbReference type="Rhea" id="RHEA:11853"/>
    </physiologicalReaction>
</comment>
<keyword evidence="3" id="KW-0808">Transferase</keyword>
<comment type="catalytic activity">
    <reaction evidence="1">
        <text>inosine + phosphate = alpha-D-ribose 1-phosphate + hypoxanthine</text>
        <dbReference type="Rhea" id="RHEA:27646"/>
        <dbReference type="ChEBI" id="CHEBI:17368"/>
        <dbReference type="ChEBI" id="CHEBI:17596"/>
        <dbReference type="ChEBI" id="CHEBI:43474"/>
        <dbReference type="ChEBI" id="CHEBI:57720"/>
        <dbReference type="EC" id="2.4.2.1"/>
    </reaction>
    <physiologicalReaction direction="left-to-right" evidence="1">
        <dbReference type="Rhea" id="RHEA:27647"/>
    </physiologicalReaction>
</comment>
<evidence type="ECO:0000256" key="1">
    <source>
        <dbReference type="ARBA" id="ARBA00000553"/>
    </source>
</evidence>
<evidence type="ECO:0000256" key="6">
    <source>
        <dbReference type="ARBA" id="ARBA00022833"/>
    </source>
</evidence>
<evidence type="ECO:0000256" key="8">
    <source>
        <dbReference type="ARBA" id="ARBA00048968"/>
    </source>
</evidence>
<dbReference type="Pfam" id="PF02578">
    <property type="entry name" value="Cu-oxidase_4"/>
    <property type="match status" value="1"/>
</dbReference>